<evidence type="ECO:0000313" key="2">
    <source>
        <dbReference type="Proteomes" id="UP001164539"/>
    </source>
</evidence>
<comment type="caution">
    <text evidence="1">The sequence shown here is derived from an EMBL/GenBank/DDBJ whole genome shotgun (WGS) entry which is preliminary data.</text>
</comment>
<dbReference type="EMBL" id="CM051396">
    <property type="protein sequence ID" value="KAJ4723714.1"/>
    <property type="molecule type" value="Genomic_DNA"/>
</dbReference>
<keyword evidence="2" id="KW-1185">Reference proteome</keyword>
<gene>
    <name evidence="1" type="ORF">OWV82_007050</name>
</gene>
<dbReference type="Proteomes" id="UP001164539">
    <property type="component" value="Chromosome 3"/>
</dbReference>
<proteinExistence type="predicted"/>
<evidence type="ECO:0000313" key="1">
    <source>
        <dbReference type="EMBL" id="KAJ4723714.1"/>
    </source>
</evidence>
<protein>
    <submittedName>
        <fullName evidence="1">NB-ARC domain-containing disease resistance protein</fullName>
    </submittedName>
</protein>
<sequence>MPQGIGKLTCLQTLNTFVVGRNTGSGLQELKSLIHLRETLHISGLENVKDVGDAKEAQLDGKKNLKVLFLEWSRRLDRTVELETEKRVLDMLRPHANLEELTIKGFGGTEFPIWLGDSSFSNLVVLEFVWIQSFMEMDPQRLFDHLKTLSFVAMDEWEDWIPYGSDQEVESFPQLRKLSLVRCSKLQGTFPERLPLLENLEIIRCEQLLVSVSGLPTLCKLMIYGCRKVTLPERLPLLEESDLRRCGQFQVSLSGLPTLFKLKIVGWRKMAGESATNFPSLDPVVDNDTSMNQDFLAGLQKLEELEIQNIDDVTYFRQSGIRLLQDISSLNRLVIARCPQLLFLGAEEEQNLQQLALPGRFQYLELTDCQGLEKLPQALLSLSSLVSFPEFPLPSQLRTITICGCHALESFPEAWMHGSNASLERWDISDCNSLTYIARVQLPPTLKMLCIKFCGNLRTLVEEVCPRQQ</sequence>
<organism evidence="1 2">
    <name type="scientific">Melia azedarach</name>
    <name type="common">Chinaberry tree</name>
    <dbReference type="NCBI Taxonomy" id="155640"/>
    <lineage>
        <taxon>Eukaryota</taxon>
        <taxon>Viridiplantae</taxon>
        <taxon>Streptophyta</taxon>
        <taxon>Embryophyta</taxon>
        <taxon>Tracheophyta</taxon>
        <taxon>Spermatophyta</taxon>
        <taxon>Magnoliopsida</taxon>
        <taxon>eudicotyledons</taxon>
        <taxon>Gunneridae</taxon>
        <taxon>Pentapetalae</taxon>
        <taxon>rosids</taxon>
        <taxon>malvids</taxon>
        <taxon>Sapindales</taxon>
        <taxon>Meliaceae</taxon>
        <taxon>Melia</taxon>
    </lineage>
</organism>
<name>A0ACC1YK20_MELAZ</name>
<reference evidence="1 2" key="1">
    <citation type="journal article" date="2023" name="Science">
        <title>Complex scaffold remodeling in plant triterpene biosynthesis.</title>
        <authorList>
            <person name="De La Pena R."/>
            <person name="Hodgson H."/>
            <person name="Liu J.C."/>
            <person name="Stephenson M.J."/>
            <person name="Martin A.C."/>
            <person name="Owen C."/>
            <person name="Harkess A."/>
            <person name="Leebens-Mack J."/>
            <person name="Jimenez L.E."/>
            <person name="Osbourn A."/>
            <person name="Sattely E.S."/>
        </authorList>
    </citation>
    <scope>NUCLEOTIDE SEQUENCE [LARGE SCALE GENOMIC DNA]</scope>
    <source>
        <strain evidence="2">cv. JPN11</strain>
        <tissue evidence="1">Leaf</tissue>
    </source>
</reference>
<accession>A0ACC1YK20</accession>